<comment type="caution">
    <text evidence="2">The sequence shown here is derived from an EMBL/GenBank/DDBJ whole genome shotgun (WGS) entry which is preliminary data.</text>
</comment>
<accession>A0ABP0K4F0</accession>
<gene>
    <name evidence="2" type="ORF">CCMP2556_LOCUS14514</name>
</gene>
<evidence type="ECO:0000313" key="2">
    <source>
        <dbReference type="EMBL" id="CAK9021642.1"/>
    </source>
</evidence>
<protein>
    <submittedName>
        <fullName evidence="2">Uncharacterized protein</fullName>
    </submittedName>
</protein>
<organism evidence="2 3">
    <name type="scientific">Durusdinium trenchii</name>
    <dbReference type="NCBI Taxonomy" id="1381693"/>
    <lineage>
        <taxon>Eukaryota</taxon>
        <taxon>Sar</taxon>
        <taxon>Alveolata</taxon>
        <taxon>Dinophyceae</taxon>
        <taxon>Suessiales</taxon>
        <taxon>Symbiodiniaceae</taxon>
        <taxon>Durusdinium</taxon>
    </lineage>
</organism>
<proteinExistence type="predicted"/>
<evidence type="ECO:0000313" key="3">
    <source>
        <dbReference type="Proteomes" id="UP001642484"/>
    </source>
</evidence>
<feature type="compositionally biased region" description="Basic and acidic residues" evidence="1">
    <location>
        <begin position="10"/>
        <end position="41"/>
    </location>
</feature>
<name>A0ABP0K4F0_9DINO</name>
<feature type="region of interest" description="Disordered" evidence="1">
    <location>
        <begin position="1"/>
        <end position="48"/>
    </location>
</feature>
<reference evidence="2 3" key="1">
    <citation type="submission" date="2024-02" db="EMBL/GenBank/DDBJ databases">
        <authorList>
            <person name="Chen Y."/>
            <person name="Shah S."/>
            <person name="Dougan E. K."/>
            <person name="Thang M."/>
            <person name="Chan C."/>
        </authorList>
    </citation>
    <scope>NUCLEOTIDE SEQUENCE [LARGE SCALE GENOMIC DNA]</scope>
</reference>
<keyword evidence="3" id="KW-1185">Reference proteome</keyword>
<dbReference type="EMBL" id="CAXAMN010007446">
    <property type="protein sequence ID" value="CAK9021642.1"/>
    <property type="molecule type" value="Genomic_DNA"/>
</dbReference>
<dbReference type="Proteomes" id="UP001642484">
    <property type="component" value="Unassembled WGS sequence"/>
</dbReference>
<evidence type="ECO:0000256" key="1">
    <source>
        <dbReference type="SAM" id="MobiDB-lite"/>
    </source>
</evidence>
<sequence length="109" mass="11874">MAEPESEPAEESKVPEKEKEEKEEVAKVKKEGQEPSKEVKKAPPPVKEASPAQLVGLVLAALALATTMSVVQGAQEIGLRRWSDSLFEKHVVPPPEVPNNVCTIQFCQS</sequence>